<comment type="cofactor">
    <cofactor evidence="1">
        <name>[4Fe-4S] cluster</name>
        <dbReference type="ChEBI" id="CHEBI:49883"/>
    </cofactor>
</comment>
<sequence length="2763" mass="308008">MFSVRLVTADFYMSTPIRTLDVGYSDFRGAEVKQIPVIRVFGSTLTGRKVCLHIHGVFPYIYIPYDGAEPYERLVYQVASALDKALNISQGSATSNTQHVYKIILVSGIPFYGYHAREHQFLKIYLYNPLMVKKTVELLQNGAILNKVFQPHEAHLTFILQFMIDYNLFGMSPVNLSAVKFRRSSETQGHSQEDIPEDLLLPEKVTRISSCDLEVDALATDILNRNTITGVASWFVVGVGTFSLMLKEHLNDGFLGALSIGGELSVNPGLAGIWEDEKQRRRVEGRVSQITPQQSQERPFSHSTRSELCFKQLLKEKLRNQNSQDVNEGSAPQDVSYPAETPHDIEMIGASFLEPHVTPVSRVPVAPSTNEDDSVVNVELVLSLSSCGPRTPGLMQTGSQQLNSQDMQLMKDLDELHDHSVSVDDDSILGSQRTTCDAWQNGNEEEEENNLEDLSQPLEEPSGDMKDFSAIGDFSEKLKSDMDDDINDGLWEESFWNDIATHIPQLDGADDIPTKPRQKGFLRKDKGSTVRSRIPLKRPPSSLSMDDGLSNSSTRSQNEDSNELLARSCTSEQVSTRKATHLGCIEECSVMNSPISECGDNYLGSGANIRISDYSYIANVDSNICVSDKKVSVGEDAFNAVNTDRESPYPTCTNLSDEAQTSIITLSDNEIEYLDTPVSDAPVIVISDEEDDFNSDASDSDNVVITLSDSEKEYVDNPPSDCGNTSFFGFVDTPVSECRTTPISDNMDFNIGAPETSSQASDVAWLLKDIVKEKCLEEEIFKDDFNSYFSHNNIDPKSPCPLLSESAEAIEASNTALIEAQNVSDLERYNTFNTFNLNGDNFDNVLIGDPKLSSMLSFSEKDDSLVETENNLSEICLGGQPMLSDAPELDVVMQAFSDLGSNEYNDILSDPRLSTCLDNNLGNDQTLSMSSFDVIKTPETSITEIKSQSINLRQRAPKKSQSQRKPNVPKVDNLLNNVDTSTAVQNLLNNVDTSTAVQTTSVAKQFEKNKPTYPKQGRHGKTAITSKVASDALTALDSRSIGSVVPLNTQGLQNESEQTNNKVVVVLPLRTFEELSCAVDQGSGLNGEATSDITKQTKIVYPAQRLVSRKAPKRKQTSEPVLEQMLVNKSTNTDRFTGLLNCNVLNGVSFTAVKAHKSSGKQDIIESQNLNKTPQQPSTSVPKRRGRPRKSQNLANIASTNNSFGTPISVVSNNNFTFYEISKWIAIPNANVVKTNTQTPQNEPTNNYDPYEFCEDADDCVNKNQSYRGLRFPSTSFEPKSTVENYTKTLKPEMVITSTSKINEQSNRKSLSSKASNMMIIDEKSKHGNLPLTPKKIQAILMPKSVPDFVPVKPMNVPRGYYSTCMESNAPQVDGKQGECFENKTSLGSSSLDFGKSTVTGNNNVRATKKAVIPKVTLKRYVDSCKNVIGPLTKKRSLSSQCSSKQYLSSSKSHCVSNVSARKDSSRDSLGYSSPEYIPDTPPPATKEYHEDLEEPNGADIRNVNIEETGDHDLSTHKDNTKISQPSHMDLYLQPSTLLSDKSVENKQDVFNSMDSLSLEKLKSLQRLSQDVLVNVQDNLPSSNLDADDENEDDEGIISFYVATQNSDLLESDYSLSDSCIEDDLGEEKITPFDGLDVNLRQDEDSDGIVSVYETTLMSPSDCELDYDSTKSVCDTENLVSLTPNTDKQESITPIVEANENNFKTVENNEGESSRINNSVSHLESNTERDNLPSFTTPKFKFQEPFYSNSSDVTGPVDVGNKILHIKYKMVTDVHIYENGLCNENINNNRSARSNAVSLPQDPVQLKIMKSASSNQTEITVPPPSVDELWEKANNMLKRKQLSDNLIKERKQKITRIHMPSSPGANDVFDYELSLSPCSQATDAGSSPFNENALVLIAHSTPMQQCPSSTGHKPRFSKYKSWKEKMSRRRKSSSLTPPNCHKPSDGDVSLPSVCEEATVEEEQSTGQDDQHKSMGNPSVLMSAVSGQLTSSTSTQILSQNSTLLKDVLSDEFLSQSATPLGPKRRPSSGYQITGCTPNNTHAFRMSFENLQEGRAVTEHQYLTLLSLELHVKTRGDLRPDPDYDPIRALFYCVVNDVPEHSGLPQRETGVFAVHDTTSVGQSSVLPPLARTGVSCQVEYVKDESALITSIQQLVIKWDPDILAGYEVEMQSWGYLFQRAFSLGVNLVPLVSRVPLAVRDSFMTDSQEGGEMKVAGRVVLNVWRLMRNEVSLTSYTFENVMYHVLHQRVALHSFKSLSQWWEQPTPLYRWITVEHYLTRVDGLVNLLGQLDLIARTSELARLFGIQFYEVFSRGSQFRVESMMLRLAKPMNFVPVTPSIRQRAKMRAPEHIQLIMEPESRMFVDPVIVLDFQSLYPSIIIGYNYCFSTCLGRVEHLGKHGVFEFGCTQLKVPLSQQLQLEENLNISPCGVAFVDAGVRQGILPRMLQEILETRLMVKKSMKEHKDNKILQRILHARQLGLKLIANVTYGYTAANFSGRMPCVEVGDSVVSKGRETLERAIDMVENTPRWNAHVVYGDTDSLFVLVKGRNRQQAFKIGAEIAEAVTRDNPKPVKLKLEKVYQPCILQTKKRYVGYMYEHPEQKTPTYDAKGIETVRRDGCPVVAKMLEKCLKLLFETRDVSLVKRYVCRQFDKLLQGRTNIQDLMFAKEYRGMAGYKAGACVPALELTRRWLQTDKRAEPRVRERVPYVVVNGPPGVPLIRLVRSPHELLENPSLRVNVTYYITRVIIPPLNRCFSLIGADVDKW</sequence>
<evidence type="ECO:0000256" key="4">
    <source>
        <dbReference type="ARBA" id="ARBA00021589"/>
    </source>
</evidence>
<evidence type="ECO:0000256" key="8">
    <source>
        <dbReference type="ARBA" id="ARBA00022763"/>
    </source>
</evidence>
<dbReference type="CDD" id="cd05534">
    <property type="entry name" value="POLBc_zeta"/>
    <property type="match status" value="1"/>
</dbReference>
<dbReference type="Gene3D" id="1.10.287.690">
    <property type="entry name" value="Helix hairpin bin"/>
    <property type="match status" value="1"/>
</dbReference>
<dbReference type="Pfam" id="PF24055">
    <property type="entry name" value="POL3_N"/>
    <property type="match status" value="1"/>
</dbReference>
<dbReference type="CDD" id="cd05778">
    <property type="entry name" value="DNA_polB_zeta_exo"/>
    <property type="match status" value="1"/>
</dbReference>
<keyword evidence="5" id="KW-0808">Transferase</keyword>
<dbReference type="EC" id="2.7.7.7" evidence="3"/>
<evidence type="ECO:0000256" key="11">
    <source>
        <dbReference type="ARBA" id="ARBA00023004"/>
    </source>
</evidence>
<evidence type="ECO:0000256" key="7">
    <source>
        <dbReference type="ARBA" id="ARBA00022723"/>
    </source>
</evidence>
<dbReference type="Gene3D" id="3.30.342.10">
    <property type="entry name" value="DNA Polymerase, chain B, domain 1"/>
    <property type="match status" value="1"/>
</dbReference>
<dbReference type="PRINTS" id="PR00106">
    <property type="entry name" value="DNAPOLB"/>
</dbReference>
<dbReference type="FunFam" id="3.30.342.10:FF:000002">
    <property type="entry name" value="DNA polymerase zeta catalytic subunit isoform X1"/>
    <property type="match status" value="1"/>
</dbReference>
<feature type="region of interest" description="Disordered" evidence="15">
    <location>
        <begin position="441"/>
        <end position="466"/>
    </location>
</feature>
<name>A0A7R9E2M7_9NEOP</name>
<gene>
    <name evidence="20" type="ORF">TMSB3V08_LOCUS3190</name>
</gene>
<dbReference type="FunFam" id="3.30.420.10:FF:000024">
    <property type="entry name" value="DNA polymerase zeta catalytic subunit"/>
    <property type="match status" value="1"/>
</dbReference>
<dbReference type="InterPro" id="IPR017964">
    <property type="entry name" value="DNA-dir_DNA_pol_B_CS"/>
</dbReference>
<keyword evidence="11" id="KW-0408">Iron</keyword>
<feature type="domain" description="DNA polymerase zeta catalytic subunit N-terminal" evidence="19">
    <location>
        <begin position="1"/>
        <end position="55"/>
    </location>
</feature>
<evidence type="ECO:0000313" key="20">
    <source>
        <dbReference type="EMBL" id="CAD7426301.1"/>
    </source>
</evidence>
<dbReference type="GO" id="GO:0003887">
    <property type="term" value="F:DNA-directed DNA polymerase activity"/>
    <property type="evidence" value="ECO:0007669"/>
    <property type="project" value="UniProtKB-KW"/>
</dbReference>
<dbReference type="GO" id="GO:0005634">
    <property type="term" value="C:nucleus"/>
    <property type="evidence" value="ECO:0007669"/>
    <property type="project" value="TreeGrafter"/>
</dbReference>
<feature type="compositionally biased region" description="Polar residues" evidence="15">
    <location>
        <begin position="1165"/>
        <end position="1181"/>
    </location>
</feature>
<dbReference type="InterPro" id="IPR030559">
    <property type="entry name" value="PolZ_Rev3"/>
</dbReference>
<dbReference type="GO" id="GO:0051536">
    <property type="term" value="F:iron-sulfur cluster binding"/>
    <property type="evidence" value="ECO:0007669"/>
    <property type="project" value="UniProtKB-KW"/>
</dbReference>
<dbReference type="FunFam" id="1.10.132.60:FF:000005">
    <property type="entry name" value="Putative DNA polymerase zeta catalytic subunit"/>
    <property type="match status" value="1"/>
</dbReference>
<dbReference type="EMBL" id="OB793169">
    <property type="protein sequence ID" value="CAD7426301.1"/>
    <property type="molecule type" value="Genomic_DNA"/>
</dbReference>
<dbReference type="GO" id="GO:0046872">
    <property type="term" value="F:metal ion binding"/>
    <property type="evidence" value="ECO:0007669"/>
    <property type="project" value="UniProtKB-KW"/>
</dbReference>
<dbReference type="PANTHER" id="PTHR45812">
    <property type="entry name" value="DNA POLYMERASE ZETA CATALYTIC SUBUNIT"/>
    <property type="match status" value="1"/>
</dbReference>
<feature type="region of interest" description="Disordered" evidence="15">
    <location>
        <begin position="1161"/>
        <end position="1204"/>
    </location>
</feature>
<dbReference type="InterPro" id="IPR056435">
    <property type="entry name" value="DPOD/Z_N"/>
</dbReference>
<evidence type="ECO:0000256" key="3">
    <source>
        <dbReference type="ARBA" id="ARBA00012417"/>
    </source>
</evidence>
<feature type="compositionally biased region" description="Basic and acidic residues" evidence="15">
    <location>
        <begin position="1509"/>
        <end position="1521"/>
    </location>
</feature>
<dbReference type="SUPFAM" id="SSF56672">
    <property type="entry name" value="DNA/RNA polymerases"/>
    <property type="match status" value="1"/>
</dbReference>
<keyword evidence="10" id="KW-0239">DNA-directed DNA polymerase</keyword>
<dbReference type="FunFam" id="1.10.287.690:FF:000002">
    <property type="entry name" value="DNA polymerase zeta"/>
    <property type="match status" value="1"/>
</dbReference>
<dbReference type="InterPro" id="IPR023211">
    <property type="entry name" value="DNA_pol_palm_dom_sf"/>
</dbReference>
<dbReference type="SUPFAM" id="SSF53098">
    <property type="entry name" value="Ribonuclease H-like"/>
    <property type="match status" value="1"/>
</dbReference>
<dbReference type="GO" id="GO:0042276">
    <property type="term" value="P:error-prone translesion synthesis"/>
    <property type="evidence" value="ECO:0007669"/>
    <property type="project" value="TreeGrafter"/>
</dbReference>
<accession>A0A7R9E2M7</accession>
<comment type="catalytic activity">
    <reaction evidence="14">
        <text>DNA(n) + a 2'-deoxyribonucleoside 5'-triphosphate = DNA(n+1) + diphosphate</text>
        <dbReference type="Rhea" id="RHEA:22508"/>
        <dbReference type="Rhea" id="RHEA-COMP:17339"/>
        <dbReference type="Rhea" id="RHEA-COMP:17340"/>
        <dbReference type="ChEBI" id="CHEBI:33019"/>
        <dbReference type="ChEBI" id="CHEBI:61560"/>
        <dbReference type="ChEBI" id="CHEBI:173112"/>
        <dbReference type="EC" id="2.7.7.7"/>
    </reaction>
</comment>
<dbReference type="GO" id="GO:0003677">
    <property type="term" value="F:DNA binding"/>
    <property type="evidence" value="ECO:0007669"/>
    <property type="project" value="InterPro"/>
</dbReference>
<dbReference type="Pfam" id="PF24065">
    <property type="entry name" value="REV3_N"/>
    <property type="match status" value="1"/>
</dbReference>
<feature type="region of interest" description="Disordered" evidence="15">
    <location>
        <begin position="505"/>
        <end position="563"/>
    </location>
</feature>
<dbReference type="SMART" id="SM00486">
    <property type="entry name" value="POLBc"/>
    <property type="match status" value="1"/>
</dbReference>
<organism evidence="20">
    <name type="scientific">Timema monikensis</name>
    <dbReference type="NCBI Taxonomy" id="170555"/>
    <lineage>
        <taxon>Eukaryota</taxon>
        <taxon>Metazoa</taxon>
        <taxon>Ecdysozoa</taxon>
        <taxon>Arthropoda</taxon>
        <taxon>Hexapoda</taxon>
        <taxon>Insecta</taxon>
        <taxon>Pterygota</taxon>
        <taxon>Neoptera</taxon>
        <taxon>Polyneoptera</taxon>
        <taxon>Phasmatodea</taxon>
        <taxon>Timematodea</taxon>
        <taxon>Timematoidea</taxon>
        <taxon>Timematidae</taxon>
        <taxon>Timema</taxon>
    </lineage>
</organism>
<comment type="similarity">
    <text evidence="2">Belongs to the DNA polymerase type-B family.</text>
</comment>
<dbReference type="InterPro" id="IPR006134">
    <property type="entry name" value="DNA-dir_DNA_pol_B_multi_dom"/>
</dbReference>
<feature type="region of interest" description="Disordered" evidence="15">
    <location>
        <begin position="950"/>
        <end position="974"/>
    </location>
</feature>
<feature type="region of interest" description="Disordered" evidence="15">
    <location>
        <begin position="1508"/>
        <end position="1527"/>
    </location>
</feature>
<proteinExistence type="inferred from homology"/>
<feature type="compositionally biased region" description="Polar residues" evidence="15">
    <location>
        <begin position="1191"/>
        <end position="1204"/>
    </location>
</feature>
<feature type="region of interest" description="Disordered" evidence="15">
    <location>
        <begin position="2015"/>
        <end position="2035"/>
    </location>
</feature>
<evidence type="ECO:0000259" key="18">
    <source>
        <dbReference type="Pfam" id="PF24055"/>
    </source>
</evidence>
<keyword evidence="6" id="KW-0548">Nucleotidyltransferase</keyword>
<feature type="compositionally biased region" description="Polar residues" evidence="15">
    <location>
        <begin position="541"/>
        <end position="556"/>
    </location>
</feature>
<evidence type="ECO:0000259" key="19">
    <source>
        <dbReference type="Pfam" id="PF24065"/>
    </source>
</evidence>
<feature type="region of interest" description="Disordered" evidence="15">
    <location>
        <begin position="1903"/>
        <end position="1976"/>
    </location>
</feature>
<evidence type="ECO:0000259" key="16">
    <source>
        <dbReference type="Pfam" id="PF00136"/>
    </source>
</evidence>
<dbReference type="GO" id="GO:0000166">
    <property type="term" value="F:nucleotide binding"/>
    <property type="evidence" value="ECO:0007669"/>
    <property type="project" value="InterPro"/>
</dbReference>
<dbReference type="Pfam" id="PF00136">
    <property type="entry name" value="DNA_pol_B"/>
    <property type="match status" value="1"/>
</dbReference>
<dbReference type="InterPro" id="IPR043502">
    <property type="entry name" value="DNA/RNA_pol_sf"/>
</dbReference>
<dbReference type="Pfam" id="PF03104">
    <property type="entry name" value="DNA_pol_B_exo1"/>
    <property type="match status" value="1"/>
</dbReference>
<evidence type="ECO:0000256" key="5">
    <source>
        <dbReference type="ARBA" id="ARBA00022679"/>
    </source>
</evidence>
<feature type="domain" description="DNA-directed DNA polymerase family B exonuclease" evidence="17">
    <location>
        <begin position="2048"/>
        <end position="2239"/>
    </location>
</feature>
<keyword evidence="13" id="KW-0234">DNA repair</keyword>
<dbReference type="PANTHER" id="PTHR45812:SF1">
    <property type="entry name" value="DNA POLYMERASE ZETA CATALYTIC SUBUNIT"/>
    <property type="match status" value="1"/>
</dbReference>
<dbReference type="InterPro" id="IPR042087">
    <property type="entry name" value="DNA_pol_B_thumb"/>
</dbReference>
<keyword evidence="7" id="KW-0479">Metal-binding</keyword>
<dbReference type="Gene3D" id="1.10.132.60">
    <property type="entry name" value="DNA polymerase family B, C-terminal domain"/>
    <property type="match status" value="1"/>
</dbReference>
<keyword evidence="12" id="KW-0411">Iron-sulfur</keyword>
<dbReference type="PROSITE" id="PS00116">
    <property type="entry name" value="DNA_POLYMERASE_B"/>
    <property type="match status" value="1"/>
</dbReference>
<dbReference type="GO" id="GO:0000724">
    <property type="term" value="P:double-strand break repair via homologous recombination"/>
    <property type="evidence" value="ECO:0007669"/>
    <property type="project" value="TreeGrafter"/>
</dbReference>
<dbReference type="InterPro" id="IPR006133">
    <property type="entry name" value="DNA-dir_DNA_pol_B_exonuc"/>
</dbReference>
<protein>
    <recommendedName>
        <fullName evidence="4">DNA polymerase zeta catalytic subunit</fullName>
        <ecNumber evidence="3">2.7.7.7</ecNumber>
    </recommendedName>
</protein>
<evidence type="ECO:0000256" key="9">
    <source>
        <dbReference type="ARBA" id="ARBA00022833"/>
    </source>
</evidence>
<feature type="domain" description="DNA-directed DNA polymerase family B multifunctional" evidence="16">
    <location>
        <begin position="2305"/>
        <end position="2754"/>
    </location>
</feature>
<feature type="compositionally biased region" description="Basic residues" evidence="15">
    <location>
        <begin position="1912"/>
        <end position="1932"/>
    </location>
</feature>
<feature type="domain" description="DNA polymerase delta/zeta catalytic subunit N-terminal" evidence="18">
    <location>
        <begin position="56"/>
        <end position="133"/>
    </location>
</feature>
<evidence type="ECO:0000259" key="17">
    <source>
        <dbReference type="Pfam" id="PF03104"/>
    </source>
</evidence>
<dbReference type="InterPro" id="IPR006172">
    <property type="entry name" value="DNA-dir_DNA_pol_B"/>
</dbReference>
<dbReference type="GO" id="GO:0016035">
    <property type="term" value="C:zeta DNA polymerase complex"/>
    <property type="evidence" value="ECO:0007669"/>
    <property type="project" value="InterPro"/>
</dbReference>
<evidence type="ECO:0000256" key="14">
    <source>
        <dbReference type="ARBA" id="ARBA00049244"/>
    </source>
</evidence>
<evidence type="ECO:0000256" key="12">
    <source>
        <dbReference type="ARBA" id="ARBA00023014"/>
    </source>
</evidence>
<dbReference type="InterPro" id="IPR036397">
    <property type="entry name" value="RNaseH_sf"/>
</dbReference>
<dbReference type="Gene3D" id="3.30.420.10">
    <property type="entry name" value="Ribonuclease H-like superfamily/Ribonuclease H"/>
    <property type="match status" value="1"/>
</dbReference>
<dbReference type="InterPro" id="IPR012337">
    <property type="entry name" value="RNaseH-like_sf"/>
</dbReference>
<evidence type="ECO:0000256" key="15">
    <source>
        <dbReference type="SAM" id="MobiDB-lite"/>
    </source>
</evidence>
<keyword evidence="9" id="KW-0862">Zinc</keyword>
<evidence type="ECO:0000256" key="10">
    <source>
        <dbReference type="ARBA" id="ARBA00022932"/>
    </source>
</evidence>
<dbReference type="InterPro" id="IPR056447">
    <property type="entry name" value="REV3_N"/>
</dbReference>
<evidence type="ECO:0000256" key="6">
    <source>
        <dbReference type="ARBA" id="ARBA00022695"/>
    </source>
</evidence>
<feature type="region of interest" description="Disordered" evidence="15">
    <location>
        <begin position="1456"/>
        <end position="1503"/>
    </location>
</feature>
<evidence type="ECO:0000256" key="13">
    <source>
        <dbReference type="ARBA" id="ARBA00023204"/>
    </source>
</evidence>
<keyword evidence="8" id="KW-0227">DNA damage</keyword>
<evidence type="ECO:0000256" key="1">
    <source>
        <dbReference type="ARBA" id="ARBA00001966"/>
    </source>
</evidence>
<reference evidence="20" key="1">
    <citation type="submission" date="2020-11" db="EMBL/GenBank/DDBJ databases">
        <authorList>
            <person name="Tran Van P."/>
        </authorList>
    </citation>
    <scope>NUCLEOTIDE SEQUENCE</scope>
</reference>
<dbReference type="Gene3D" id="3.90.1600.10">
    <property type="entry name" value="Palm domain of DNA polymerase"/>
    <property type="match status" value="1"/>
</dbReference>
<evidence type="ECO:0000256" key="2">
    <source>
        <dbReference type="ARBA" id="ARBA00005755"/>
    </source>
</evidence>